<dbReference type="Gene3D" id="1.10.260.40">
    <property type="entry name" value="lambda repressor-like DNA-binding domains"/>
    <property type="match status" value="1"/>
</dbReference>
<evidence type="ECO:0000313" key="4">
    <source>
        <dbReference type="Proteomes" id="UP000003744"/>
    </source>
</evidence>
<gene>
    <name evidence="3" type="ORF">HMPREF0077_0478</name>
</gene>
<dbReference type="HOGENOM" id="CLU_053651_1_1_9"/>
<organism evidence="3 4">
    <name type="scientific">Anaerococcus tetradius ATCC 35098</name>
    <dbReference type="NCBI Taxonomy" id="525255"/>
    <lineage>
        <taxon>Bacteria</taxon>
        <taxon>Bacillati</taxon>
        <taxon>Bacillota</taxon>
        <taxon>Tissierellia</taxon>
        <taxon>Tissierellales</taxon>
        <taxon>Peptoniphilaceae</taxon>
        <taxon>Anaerococcus</taxon>
    </lineage>
</organism>
<dbReference type="PROSITE" id="PS50943">
    <property type="entry name" value="HTH_CROC1"/>
    <property type="match status" value="1"/>
</dbReference>
<keyword evidence="3" id="KW-0238">DNA-binding</keyword>
<comment type="similarity">
    <text evidence="1">Belongs to the short-chain fatty acyl-CoA assimilation regulator (ScfR) family.</text>
</comment>
<reference evidence="3 4" key="1">
    <citation type="submission" date="2009-01" db="EMBL/GenBank/DDBJ databases">
        <authorList>
            <person name="Qin X."/>
            <person name="Bachman B."/>
            <person name="Battles P."/>
            <person name="Bell A."/>
            <person name="Bess C."/>
            <person name="Bickham C."/>
            <person name="Chaboub L."/>
            <person name="Chen D."/>
            <person name="Coyle M."/>
            <person name="Deiros D.R."/>
            <person name="Dinh H."/>
            <person name="Forbes L."/>
            <person name="Fowler G."/>
            <person name="Francisco L."/>
            <person name="Fu Q."/>
            <person name="Gubbala S."/>
            <person name="Hale W."/>
            <person name="Han Y."/>
            <person name="Hemphill L."/>
            <person name="Highlander S.K."/>
            <person name="Hirani K."/>
            <person name="Hogues M."/>
            <person name="Jackson L."/>
            <person name="Jakkamsetti A."/>
            <person name="Javaid M."/>
            <person name="Jiang H."/>
            <person name="Korchina V."/>
            <person name="Kovar C."/>
            <person name="Lara F."/>
            <person name="Lee S."/>
            <person name="Mata R."/>
            <person name="Mathew T."/>
            <person name="Moen C."/>
            <person name="Morales K."/>
            <person name="Munidasa M."/>
            <person name="Nazareth L."/>
            <person name="Ngo R."/>
            <person name="Nguyen L."/>
            <person name="Okwuonu G."/>
            <person name="Ongeri F."/>
            <person name="Patil S."/>
            <person name="Petrosino J."/>
            <person name="Pham C."/>
            <person name="Pham P."/>
            <person name="Pu L.-L."/>
            <person name="Puazo M."/>
            <person name="Raj R."/>
            <person name="Reid J."/>
            <person name="Rouhana J."/>
            <person name="Saada N."/>
            <person name="Shang Y."/>
            <person name="Simmons D."/>
            <person name="Thornton R."/>
            <person name="Warren J."/>
            <person name="Weissenberger G."/>
            <person name="Zhang J."/>
            <person name="Zhang L."/>
            <person name="Zhou C."/>
            <person name="Zhu D."/>
            <person name="Muzny D."/>
            <person name="Worley K."/>
            <person name="Gibbs R."/>
        </authorList>
    </citation>
    <scope>NUCLEOTIDE SEQUENCE [LARGE SCALE GENOMIC DNA]</scope>
    <source>
        <strain evidence="3 4">ATCC 35098</strain>
    </source>
</reference>
<dbReference type="Pfam" id="PF06114">
    <property type="entry name" value="Peptidase_M78"/>
    <property type="match status" value="1"/>
</dbReference>
<dbReference type="Proteomes" id="UP000003744">
    <property type="component" value="Unassembled WGS sequence"/>
</dbReference>
<evidence type="ECO:0000256" key="1">
    <source>
        <dbReference type="ARBA" id="ARBA00007227"/>
    </source>
</evidence>
<dbReference type="eggNOG" id="COG2856">
    <property type="taxonomic scope" value="Bacteria"/>
</dbReference>
<dbReference type="RefSeq" id="WP_004836208.1">
    <property type="nucleotide sequence ID" value="NZ_GG666295.1"/>
</dbReference>
<name>C2CG68_9FIRM</name>
<dbReference type="EMBL" id="ACGC01000015">
    <property type="protein sequence ID" value="EEI83473.1"/>
    <property type="molecule type" value="Genomic_DNA"/>
</dbReference>
<accession>C2CG68</accession>
<sequence>MGFKFNGEKLKTARTYRSMTLAELGKLIDLSKQTLSLYENNKGNPDFETIIKLSKVLKFPTNYFTQESNNNIKSGSTYFRALSTTTKKSRASEITRVEFIGSLYEALYNYIDFPELNLPTIYHDNEDLTDDYIEKIALELRNCWNLGLEPIKNLQHVLESNGLIVVGVNVPDRKIDAYSQIINIDDYETYIIVLATGKKGKARINFDMAHELGHILLHPWTEDIETLSNEEFKERERQANKFASSFLLPRDTFLADCRKYPTELEYYRMLKNKWETSIQAMLFRANELDVITNNQFQYLMRQVSSRGWRKKEPGDYPYTLNENIFKMAIKLLLDNDYSKEDIINLFNESSVNLFSDEIEGLLNLPEGYLKIENKCEDNIIKLKLNEKS</sequence>
<feature type="domain" description="HTH cro/C1-type" evidence="2">
    <location>
        <begin position="10"/>
        <end position="64"/>
    </location>
</feature>
<dbReference type="GO" id="GO:0003677">
    <property type="term" value="F:DNA binding"/>
    <property type="evidence" value="ECO:0007669"/>
    <property type="project" value="UniProtKB-KW"/>
</dbReference>
<proteinExistence type="inferred from homology"/>
<dbReference type="Pfam" id="PF01381">
    <property type="entry name" value="HTH_3"/>
    <property type="match status" value="1"/>
</dbReference>
<comment type="caution">
    <text evidence="3">The sequence shown here is derived from an EMBL/GenBank/DDBJ whole genome shotgun (WGS) entry which is preliminary data.</text>
</comment>
<dbReference type="InterPro" id="IPR010359">
    <property type="entry name" value="IrrE_HExxH"/>
</dbReference>
<dbReference type="CDD" id="cd00093">
    <property type="entry name" value="HTH_XRE"/>
    <property type="match status" value="1"/>
</dbReference>
<dbReference type="AlphaFoldDB" id="C2CG68"/>
<dbReference type="Gene3D" id="1.10.10.2910">
    <property type="match status" value="1"/>
</dbReference>
<dbReference type="InterPro" id="IPR010982">
    <property type="entry name" value="Lambda_DNA-bd_dom_sf"/>
</dbReference>
<dbReference type="PANTHER" id="PTHR43236:SF1">
    <property type="entry name" value="BLL7220 PROTEIN"/>
    <property type="match status" value="1"/>
</dbReference>
<evidence type="ECO:0000259" key="2">
    <source>
        <dbReference type="PROSITE" id="PS50943"/>
    </source>
</evidence>
<dbReference type="SMART" id="SM00530">
    <property type="entry name" value="HTH_XRE"/>
    <property type="match status" value="1"/>
</dbReference>
<protein>
    <submittedName>
        <fullName evidence="3">DNA-binding helix-turn-helix protein</fullName>
    </submittedName>
</protein>
<evidence type="ECO:0000313" key="3">
    <source>
        <dbReference type="EMBL" id="EEI83473.1"/>
    </source>
</evidence>
<dbReference type="SUPFAM" id="SSF47413">
    <property type="entry name" value="lambda repressor-like DNA-binding domains"/>
    <property type="match status" value="1"/>
</dbReference>
<dbReference type="eggNOG" id="COG1396">
    <property type="taxonomic scope" value="Bacteria"/>
</dbReference>
<dbReference type="InterPro" id="IPR001387">
    <property type="entry name" value="Cro/C1-type_HTH"/>
</dbReference>
<dbReference type="PANTHER" id="PTHR43236">
    <property type="entry name" value="ANTITOXIN HIGA1"/>
    <property type="match status" value="1"/>
</dbReference>
<dbReference type="InterPro" id="IPR052345">
    <property type="entry name" value="Rad_response_metalloprotease"/>
</dbReference>